<evidence type="ECO:0000256" key="4">
    <source>
        <dbReference type="SAM" id="MobiDB-lite"/>
    </source>
</evidence>
<feature type="compositionally biased region" description="Basic and acidic residues" evidence="4">
    <location>
        <begin position="283"/>
        <end position="294"/>
    </location>
</feature>
<evidence type="ECO:0000256" key="3">
    <source>
        <dbReference type="ARBA" id="ARBA00022801"/>
    </source>
</evidence>
<keyword evidence="3" id="KW-0378">Hydrolase</keyword>
<keyword evidence="7" id="KW-1185">Reference proteome</keyword>
<feature type="region of interest" description="Disordered" evidence="4">
    <location>
        <begin position="414"/>
        <end position="449"/>
    </location>
</feature>
<dbReference type="Pfam" id="PF02902">
    <property type="entry name" value="Peptidase_C48"/>
    <property type="match status" value="1"/>
</dbReference>
<name>A0A8H5ERQ7_9AGAR</name>
<feature type="region of interest" description="Disordered" evidence="4">
    <location>
        <begin position="274"/>
        <end position="370"/>
    </location>
</feature>
<dbReference type="PROSITE" id="PS50600">
    <property type="entry name" value="ULP_PROTEASE"/>
    <property type="match status" value="1"/>
</dbReference>
<evidence type="ECO:0000259" key="5">
    <source>
        <dbReference type="PROSITE" id="PS50600"/>
    </source>
</evidence>
<reference evidence="6 7" key="1">
    <citation type="journal article" date="2020" name="ISME J.">
        <title>Uncovering the hidden diversity of litter-decomposition mechanisms in mushroom-forming fungi.</title>
        <authorList>
            <person name="Floudas D."/>
            <person name="Bentzer J."/>
            <person name="Ahren D."/>
            <person name="Johansson T."/>
            <person name="Persson P."/>
            <person name="Tunlid A."/>
        </authorList>
    </citation>
    <scope>NUCLEOTIDE SEQUENCE [LARGE SCALE GENOMIC DNA]</scope>
    <source>
        <strain evidence="6 7">CBS 291.85</strain>
    </source>
</reference>
<proteinExistence type="inferred from homology"/>
<dbReference type="GO" id="GO:0006508">
    <property type="term" value="P:proteolysis"/>
    <property type="evidence" value="ECO:0007669"/>
    <property type="project" value="UniProtKB-KW"/>
</dbReference>
<feature type="compositionally biased region" description="Basic and acidic residues" evidence="4">
    <location>
        <begin position="306"/>
        <end position="321"/>
    </location>
</feature>
<accession>A0A8H5ERQ7</accession>
<dbReference type="Gene3D" id="3.40.395.10">
    <property type="entry name" value="Adenoviral Proteinase, Chain A"/>
    <property type="match status" value="1"/>
</dbReference>
<dbReference type="InterPro" id="IPR012337">
    <property type="entry name" value="RNaseH-like_sf"/>
</dbReference>
<dbReference type="Proteomes" id="UP000559256">
    <property type="component" value="Unassembled WGS sequence"/>
</dbReference>
<dbReference type="AlphaFoldDB" id="A0A8H5ERQ7"/>
<dbReference type="InterPro" id="IPR003653">
    <property type="entry name" value="Peptidase_C48_C"/>
</dbReference>
<evidence type="ECO:0000313" key="7">
    <source>
        <dbReference type="Proteomes" id="UP000559256"/>
    </source>
</evidence>
<organism evidence="6 7">
    <name type="scientific">Tetrapyrgos nigripes</name>
    <dbReference type="NCBI Taxonomy" id="182062"/>
    <lineage>
        <taxon>Eukaryota</taxon>
        <taxon>Fungi</taxon>
        <taxon>Dikarya</taxon>
        <taxon>Basidiomycota</taxon>
        <taxon>Agaricomycotina</taxon>
        <taxon>Agaricomycetes</taxon>
        <taxon>Agaricomycetidae</taxon>
        <taxon>Agaricales</taxon>
        <taxon>Marasmiineae</taxon>
        <taxon>Marasmiaceae</taxon>
        <taxon>Tetrapyrgos</taxon>
    </lineage>
</organism>
<dbReference type="SUPFAM" id="SSF54001">
    <property type="entry name" value="Cysteine proteinases"/>
    <property type="match status" value="1"/>
</dbReference>
<evidence type="ECO:0000256" key="2">
    <source>
        <dbReference type="ARBA" id="ARBA00022670"/>
    </source>
</evidence>
<evidence type="ECO:0000256" key="1">
    <source>
        <dbReference type="ARBA" id="ARBA00005234"/>
    </source>
</evidence>
<sequence>MLVHNLLGQRQIWLEAMQWLETHRFMPYIVSLLDIPWEHKLLELKYGWTFNLAQYLSDDWLNDCHINQMVAYLRTQLPHNHVILEDADWSHTLIAAYEKRERVAEPLAGYSGLHDLAEHMRGGSVPKMKLAFPIFVATASSGSKLPLRGMEGNHWVSVGIDLNKSIILYGDSLGKQSPKQLTDVLDWFLSQVFGNRAFTFGSLPCGTQSDSTSCALYALEAIAHFAMPQQFPINENLNPVVTRKRWFENATALQPAATSSAVTVKTKPLVPTAKKSAIKNQVRLRDNKPSKEIHPLFQPQPTHNTEPSKDASSKPKRKILDVEAGDDDEDKSNQDNDEEKDGDLGNVAKPGELIPLHSRNAPKSTGAPKKKLLDDLTWPCYKPSDPAKILHKCIAKHLPTDLKDQAKAQAKLKAPSARLEELSGTAGGVTNGEEAGETKEEPASKKPKMMQEFTNRGSKAKQKVRHAQLDLDCTILFSTLPSNLANSIHFKNLLNHADPTYEVPTREKLDEELTPGEAENVLAKQLELLKNDHFLTVSFDGGTKKGESHYTLHISNPERDIYLMETRNATDESHTGEWIKVLAMKWINEVGPARFAASCSDSTGNTLLARHLIVDAVPTILSIADCCHHLDNMNKDIVKLTYFQEPITVIRGTIKSFSQSHVGKSELEKA</sequence>
<dbReference type="OrthoDB" id="2671065at2759"/>
<protein>
    <recommendedName>
        <fullName evidence="5">Ubiquitin-like protease family profile domain-containing protein</fullName>
    </recommendedName>
</protein>
<feature type="compositionally biased region" description="Acidic residues" evidence="4">
    <location>
        <begin position="323"/>
        <end position="341"/>
    </location>
</feature>
<dbReference type="GO" id="GO:0008234">
    <property type="term" value="F:cysteine-type peptidase activity"/>
    <property type="evidence" value="ECO:0007669"/>
    <property type="project" value="InterPro"/>
</dbReference>
<gene>
    <name evidence="6" type="ORF">D9758_018991</name>
</gene>
<dbReference type="InterPro" id="IPR038765">
    <property type="entry name" value="Papain-like_cys_pep_sf"/>
</dbReference>
<comment type="caution">
    <text evidence="6">The sequence shown here is derived from an EMBL/GenBank/DDBJ whole genome shotgun (WGS) entry which is preliminary data.</text>
</comment>
<feature type="domain" description="Ubiquitin-like protease family profile" evidence="5">
    <location>
        <begin position="40"/>
        <end position="225"/>
    </location>
</feature>
<comment type="similarity">
    <text evidence="1">Belongs to the peptidase C48 family.</text>
</comment>
<dbReference type="EMBL" id="JAACJM010000620">
    <property type="protein sequence ID" value="KAF5309688.1"/>
    <property type="molecule type" value="Genomic_DNA"/>
</dbReference>
<evidence type="ECO:0000313" key="6">
    <source>
        <dbReference type="EMBL" id="KAF5309688.1"/>
    </source>
</evidence>
<dbReference type="GO" id="GO:0019783">
    <property type="term" value="F:ubiquitin-like protein peptidase activity"/>
    <property type="evidence" value="ECO:0007669"/>
    <property type="project" value="UniProtKB-ARBA"/>
</dbReference>
<dbReference type="SUPFAM" id="SSF53098">
    <property type="entry name" value="Ribonuclease H-like"/>
    <property type="match status" value="1"/>
</dbReference>
<keyword evidence="2" id="KW-0645">Protease</keyword>